<evidence type="ECO:0000256" key="6">
    <source>
        <dbReference type="ARBA" id="ARBA00022692"/>
    </source>
</evidence>
<dbReference type="eggNOG" id="COG2981">
    <property type="taxonomic scope" value="Bacteria"/>
</dbReference>
<evidence type="ECO:0000256" key="5">
    <source>
        <dbReference type="ARBA" id="ARBA00022605"/>
    </source>
</evidence>
<dbReference type="NCBIfam" id="NF003433">
    <property type="entry name" value="PRK04949.1"/>
    <property type="match status" value="1"/>
</dbReference>
<protein>
    <submittedName>
        <fullName evidence="12">Cysteine biosynthesis protein CysZ</fullName>
    </submittedName>
</protein>
<dbReference type="GO" id="GO:0000103">
    <property type="term" value="P:sulfate assimilation"/>
    <property type="evidence" value="ECO:0007669"/>
    <property type="project" value="TreeGrafter"/>
</dbReference>
<dbReference type="PANTHER" id="PTHR37468">
    <property type="entry name" value="SULFATE TRANSPORTER CYSZ"/>
    <property type="match status" value="1"/>
</dbReference>
<evidence type="ECO:0000256" key="1">
    <source>
        <dbReference type="ARBA" id="ARBA00004141"/>
    </source>
</evidence>
<keyword evidence="13" id="KW-1185">Reference proteome</keyword>
<keyword evidence="4" id="KW-0997">Cell inner membrane</keyword>
<evidence type="ECO:0000256" key="7">
    <source>
        <dbReference type="ARBA" id="ARBA00022989"/>
    </source>
</evidence>
<evidence type="ECO:0000256" key="3">
    <source>
        <dbReference type="ARBA" id="ARBA00022475"/>
    </source>
</evidence>
<dbReference type="Proteomes" id="UP000004699">
    <property type="component" value="Unassembled WGS sequence"/>
</dbReference>
<dbReference type="GO" id="GO:0009675">
    <property type="term" value="F:high-affinity sulfate:proton symporter activity"/>
    <property type="evidence" value="ECO:0007669"/>
    <property type="project" value="TreeGrafter"/>
</dbReference>
<keyword evidence="2" id="KW-0813">Transport</keyword>
<dbReference type="RefSeq" id="WP_009019348.1">
    <property type="nucleotide sequence ID" value="NZ_DS999411.1"/>
</dbReference>
<feature type="transmembrane region" description="Helical" evidence="11">
    <location>
        <begin position="140"/>
        <end position="159"/>
    </location>
</feature>
<dbReference type="GO" id="GO:0005886">
    <property type="term" value="C:plasma membrane"/>
    <property type="evidence" value="ECO:0007669"/>
    <property type="project" value="TreeGrafter"/>
</dbReference>
<dbReference type="Pfam" id="PF07264">
    <property type="entry name" value="EI24"/>
    <property type="match status" value="1"/>
</dbReference>
<name>B8KRA2_9GAMM</name>
<evidence type="ECO:0000256" key="4">
    <source>
        <dbReference type="ARBA" id="ARBA00022519"/>
    </source>
</evidence>
<sequence length="242" mass="26374">MRGNAITGAGYFFRGLSMLTEPGIRGFVLIPLLANVVLFLSLGSVAYSYMDGIYQDTTESLPGWLSFLSWIIAPLFWILGGLLTGYLSTFVVLLLTSPFHSLLAEKVEERITGRQVPALEGIGAALLEIPRALVRELSKLVYYLPRALLVLVLTLIPGLNALSPVLWFLLGAWMMSLQFVDYPMDNHRLKFSDVKDACAARRISSLGFGGVVAFVSGIPLVNLIVIPAAVVGATILWCEELA</sequence>
<evidence type="ECO:0000256" key="10">
    <source>
        <dbReference type="ARBA" id="ARBA00023192"/>
    </source>
</evidence>
<keyword evidence="7 11" id="KW-1133">Transmembrane helix</keyword>
<dbReference type="InterPro" id="IPR050480">
    <property type="entry name" value="CysZ-like"/>
</dbReference>
<dbReference type="HOGENOM" id="CLU_070331_1_0_6"/>
<comment type="subcellular location">
    <subcellularLocation>
        <location evidence="1">Membrane</location>
        <topology evidence="1">Multi-pass membrane protein</topology>
    </subcellularLocation>
</comment>
<evidence type="ECO:0000313" key="13">
    <source>
        <dbReference type="Proteomes" id="UP000004699"/>
    </source>
</evidence>
<keyword evidence="10" id="KW-0198">Cysteine biosynthesis</keyword>
<dbReference type="OrthoDB" id="5292355at2"/>
<evidence type="ECO:0000256" key="2">
    <source>
        <dbReference type="ARBA" id="ARBA00022448"/>
    </source>
</evidence>
<proteinExistence type="predicted"/>
<feature type="transmembrane region" description="Helical" evidence="11">
    <location>
        <begin position="27"/>
        <end position="50"/>
    </location>
</feature>
<organism evidence="12 13">
    <name type="scientific">Luminiphilus syltensis NOR5-1B</name>
    <dbReference type="NCBI Taxonomy" id="565045"/>
    <lineage>
        <taxon>Bacteria</taxon>
        <taxon>Pseudomonadati</taxon>
        <taxon>Pseudomonadota</taxon>
        <taxon>Gammaproteobacteria</taxon>
        <taxon>Cellvibrionales</taxon>
        <taxon>Halieaceae</taxon>
        <taxon>Luminiphilus</taxon>
    </lineage>
</organism>
<evidence type="ECO:0000256" key="9">
    <source>
        <dbReference type="ARBA" id="ARBA00023136"/>
    </source>
</evidence>
<feature type="transmembrane region" description="Helical" evidence="11">
    <location>
        <begin position="70"/>
        <end position="96"/>
    </location>
</feature>
<feature type="transmembrane region" description="Helical" evidence="11">
    <location>
        <begin position="205"/>
        <end position="237"/>
    </location>
</feature>
<reference evidence="13" key="1">
    <citation type="journal article" date="2013" name="BMC Microbiol.">
        <title>Taxonomy and evolution of bacteriochlorophyll a-containing members of the OM60/NOR5 clade of marine gammaproteobacteria: description of Luminiphilus syltensis gen. nov., sp. nov., reclassification of Haliea rubra as Pseudohaliea rubra gen. nov., comb. nov., and emendation of Chromatocurvus halotolerans.</title>
        <authorList>
            <person name="Spring S."/>
            <person name="Riedel T."/>
            <person name="Sproer C."/>
            <person name="Yan S."/>
            <person name="Harder J."/>
            <person name="Fuchs B.M."/>
        </authorList>
    </citation>
    <scope>NUCLEOTIDE SEQUENCE [LARGE SCALE GENOMIC DNA]</scope>
    <source>
        <strain evidence="13">NOR51-B</strain>
    </source>
</reference>
<dbReference type="GO" id="GO:0019344">
    <property type="term" value="P:cysteine biosynthetic process"/>
    <property type="evidence" value="ECO:0007669"/>
    <property type="project" value="UniProtKB-KW"/>
</dbReference>
<dbReference type="EMBL" id="DS999411">
    <property type="protein sequence ID" value="EED34600.1"/>
    <property type="molecule type" value="Genomic_DNA"/>
</dbReference>
<dbReference type="InterPro" id="IPR059112">
    <property type="entry name" value="CysZ/EI24"/>
</dbReference>
<accession>B8KRA2</accession>
<dbReference type="PANTHER" id="PTHR37468:SF1">
    <property type="entry name" value="SULFATE TRANSPORTER CYSZ"/>
    <property type="match status" value="1"/>
</dbReference>
<keyword evidence="6 11" id="KW-0812">Transmembrane</keyword>
<dbReference type="AlphaFoldDB" id="B8KRA2"/>
<keyword evidence="9 11" id="KW-0472">Membrane</keyword>
<keyword evidence="5" id="KW-0028">Amino-acid biosynthesis</keyword>
<evidence type="ECO:0000256" key="8">
    <source>
        <dbReference type="ARBA" id="ARBA00023032"/>
    </source>
</evidence>
<gene>
    <name evidence="12" type="ORF">NOR51B_538</name>
</gene>
<dbReference type="STRING" id="565045.NOR51B_538"/>
<keyword evidence="3" id="KW-1003">Cell membrane</keyword>
<evidence type="ECO:0000313" key="12">
    <source>
        <dbReference type="EMBL" id="EED34600.1"/>
    </source>
</evidence>
<keyword evidence="8" id="KW-0764">Sulfate transport</keyword>
<evidence type="ECO:0000256" key="11">
    <source>
        <dbReference type="SAM" id="Phobius"/>
    </source>
</evidence>